<proteinExistence type="inferred from homology"/>
<dbReference type="PROSITE" id="PS51257">
    <property type="entry name" value="PROKAR_LIPOPROTEIN"/>
    <property type="match status" value="1"/>
</dbReference>
<keyword evidence="8" id="KW-0472">Membrane</keyword>
<dbReference type="EMBL" id="JACCEV010000005">
    <property type="protein sequence ID" value="NYT86885.1"/>
    <property type="molecule type" value="Genomic_DNA"/>
</dbReference>
<name>A0A853H6W0_9BURK</name>
<comment type="subcellular location">
    <subcellularLocation>
        <location evidence="1">Cell outer membrane</location>
        <topology evidence="1">Lipid-anchor</topology>
    </subcellularLocation>
</comment>
<keyword evidence="9" id="KW-0564">Palmitate</keyword>
<dbReference type="InterPro" id="IPR029046">
    <property type="entry name" value="LolA/LolB/LppX"/>
</dbReference>
<evidence type="ECO:0000256" key="3">
    <source>
        <dbReference type="ARBA" id="ARBA00011245"/>
    </source>
</evidence>
<dbReference type="Gene3D" id="2.50.20.10">
    <property type="entry name" value="Lipoprotein localisation LolA/LolB/LppX"/>
    <property type="match status" value="1"/>
</dbReference>
<accession>A0A853H6W0</accession>
<evidence type="ECO:0000256" key="8">
    <source>
        <dbReference type="ARBA" id="ARBA00023136"/>
    </source>
</evidence>
<evidence type="ECO:0000256" key="11">
    <source>
        <dbReference type="ARBA" id="ARBA00023237"/>
    </source>
</evidence>
<feature type="chain" id="PRO_5032661413" description="Outer-membrane lipoprotein LolB" evidence="13">
    <location>
        <begin position="27"/>
        <end position="194"/>
    </location>
</feature>
<keyword evidence="15" id="KW-1185">Reference proteome</keyword>
<evidence type="ECO:0000256" key="6">
    <source>
        <dbReference type="ARBA" id="ARBA00022729"/>
    </source>
</evidence>
<organism evidence="14 15">
    <name type="scientific">Pollutimonas harenae</name>
    <dbReference type="NCBI Taxonomy" id="657015"/>
    <lineage>
        <taxon>Bacteria</taxon>
        <taxon>Pseudomonadati</taxon>
        <taxon>Pseudomonadota</taxon>
        <taxon>Betaproteobacteria</taxon>
        <taxon>Burkholderiales</taxon>
        <taxon>Alcaligenaceae</taxon>
        <taxon>Pollutimonas</taxon>
    </lineage>
</organism>
<dbReference type="InterPro" id="IPR004565">
    <property type="entry name" value="OM_lipoprot_LolB"/>
</dbReference>
<comment type="caution">
    <text evidence="14">The sequence shown here is derived from an EMBL/GenBank/DDBJ whole genome shotgun (WGS) entry which is preliminary data.</text>
</comment>
<sequence>MMFMWLKRSRAWWCAGLLALLLTACATPQRIGMGSDTEAFDRTGRFALNVQNFGGQRDAVQGGFAWHDDGRMLILDLANPLGSILARVEVTPGKAVMTRSNGEQERAEHPDALVELVLGSPMPVAGLRDWLRGETGLDRAEEVQKNEAGQITEFRQSGWRVQLSRYDSQGPRLLQLNRNDSNRNISLRLVIDSQ</sequence>
<protein>
    <recommendedName>
        <fullName evidence="4">Outer-membrane lipoprotein LolB</fullName>
    </recommendedName>
</protein>
<reference evidence="14 15" key="1">
    <citation type="submission" date="2020-07" db="EMBL/GenBank/DDBJ databases">
        <title>Taxonomic revisions and descriptions of new bacterial species based on genomic comparisons in the high-G+C-content subgroup of the family Alcaligenaceae.</title>
        <authorList>
            <person name="Szabo A."/>
            <person name="Felfoldi T."/>
        </authorList>
    </citation>
    <scope>NUCLEOTIDE SEQUENCE [LARGE SCALE GENOMIC DNA]</scope>
    <source>
        <strain evidence="14 15">DSM 25667</strain>
    </source>
</reference>
<dbReference type="OrthoDB" id="5296388at2"/>
<comment type="similarity">
    <text evidence="2">Belongs to the LolB family.</text>
</comment>
<evidence type="ECO:0000256" key="12">
    <source>
        <dbReference type="ARBA" id="ARBA00023288"/>
    </source>
</evidence>
<dbReference type="SUPFAM" id="SSF89392">
    <property type="entry name" value="Prokaryotic lipoproteins and lipoprotein localization factors"/>
    <property type="match status" value="1"/>
</dbReference>
<comment type="subunit">
    <text evidence="3">Monomer.</text>
</comment>
<dbReference type="Pfam" id="PF03550">
    <property type="entry name" value="LolB"/>
    <property type="match status" value="1"/>
</dbReference>
<evidence type="ECO:0000313" key="14">
    <source>
        <dbReference type="EMBL" id="NYT86885.1"/>
    </source>
</evidence>
<evidence type="ECO:0000256" key="1">
    <source>
        <dbReference type="ARBA" id="ARBA00004459"/>
    </source>
</evidence>
<dbReference type="GO" id="GO:0009279">
    <property type="term" value="C:cell outer membrane"/>
    <property type="evidence" value="ECO:0007669"/>
    <property type="project" value="UniProtKB-SubCell"/>
</dbReference>
<dbReference type="CDD" id="cd16326">
    <property type="entry name" value="LolB"/>
    <property type="match status" value="1"/>
</dbReference>
<evidence type="ECO:0000256" key="7">
    <source>
        <dbReference type="ARBA" id="ARBA00022927"/>
    </source>
</evidence>
<keyword evidence="5" id="KW-0813">Transport</keyword>
<evidence type="ECO:0000256" key="13">
    <source>
        <dbReference type="SAM" id="SignalP"/>
    </source>
</evidence>
<feature type="signal peptide" evidence="13">
    <location>
        <begin position="1"/>
        <end position="26"/>
    </location>
</feature>
<dbReference type="RefSeq" id="WP_130040524.1">
    <property type="nucleotide sequence ID" value="NZ_JACCEV010000005.1"/>
</dbReference>
<keyword evidence="11" id="KW-0998">Cell outer membrane</keyword>
<keyword evidence="10" id="KW-0143">Chaperone</keyword>
<keyword evidence="7" id="KW-0653">Protein transport</keyword>
<evidence type="ECO:0000256" key="9">
    <source>
        <dbReference type="ARBA" id="ARBA00023139"/>
    </source>
</evidence>
<gene>
    <name evidence="14" type="ORF">H0A62_14875</name>
</gene>
<dbReference type="Proteomes" id="UP000554144">
    <property type="component" value="Unassembled WGS sequence"/>
</dbReference>
<dbReference type="GO" id="GO:0015031">
    <property type="term" value="P:protein transport"/>
    <property type="evidence" value="ECO:0007669"/>
    <property type="project" value="UniProtKB-KW"/>
</dbReference>
<dbReference type="AlphaFoldDB" id="A0A853H6W0"/>
<keyword evidence="6 13" id="KW-0732">Signal</keyword>
<evidence type="ECO:0000256" key="10">
    <source>
        <dbReference type="ARBA" id="ARBA00023186"/>
    </source>
</evidence>
<evidence type="ECO:0000256" key="5">
    <source>
        <dbReference type="ARBA" id="ARBA00022448"/>
    </source>
</evidence>
<evidence type="ECO:0000313" key="15">
    <source>
        <dbReference type="Proteomes" id="UP000554144"/>
    </source>
</evidence>
<evidence type="ECO:0000256" key="2">
    <source>
        <dbReference type="ARBA" id="ARBA00009696"/>
    </source>
</evidence>
<keyword evidence="12 14" id="KW-0449">Lipoprotein</keyword>
<evidence type="ECO:0000256" key="4">
    <source>
        <dbReference type="ARBA" id="ARBA00016202"/>
    </source>
</evidence>